<sequence length="277" mass="30109">MVIYTGVTRDHAVRSLSEAELKAVVDALLARSLPPGSSKPALLGVKKLANGNLRLRALSEDVKDSLVKEPGTWLAALAENAQLARDLYTVEVRAVPLAFRPSEAHAIQGLCQANAHVFPDASHVVTMRWLRDPRETHDKRTSSLLVVVDGNQAFCKAIYHGVAIHGRLCDVSPYVPSPTQCYFCQGWNHTVTACPRKKKNLTIICARCAGPHATSASSCPHSPACSSRHEVARSPKYARALSAYMSSLDRPWDAVASDARHSLPFSSLPRAGSAWRD</sequence>
<name>A0A165LD78_EXIGL</name>
<proteinExistence type="predicted"/>
<protein>
    <recommendedName>
        <fullName evidence="3">CCHC-type domain-containing protein</fullName>
    </recommendedName>
</protein>
<accession>A0A165LD78</accession>
<dbReference type="EMBL" id="KV425927">
    <property type="protein sequence ID" value="KZV97706.1"/>
    <property type="molecule type" value="Genomic_DNA"/>
</dbReference>
<evidence type="ECO:0008006" key="3">
    <source>
        <dbReference type="Google" id="ProtNLM"/>
    </source>
</evidence>
<reference evidence="1 2" key="1">
    <citation type="journal article" date="2016" name="Mol. Biol. Evol.">
        <title>Comparative Genomics of Early-Diverging Mushroom-Forming Fungi Provides Insights into the Origins of Lignocellulose Decay Capabilities.</title>
        <authorList>
            <person name="Nagy L.G."/>
            <person name="Riley R."/>
            <person name="Tritt A."/>
            <person name="Adam C."/>
            <person name="Daum C."/>
            <person name="Floudas D."/>
            <person name="Sun H."/>
            <person name="Yadav J.S."/>
            <person name="Pangilinan J."/>
            <person name="Larsson K.H."/>
            <person name="Matsuura K."/>
            <person name="Barry K."/>
            <person name="Labutti K."/>
            <person name="Kuo R."/>
            <person name="Ohm R.A."/>
            <person name="Bhattacharya S.S."/>
            <person name="Shirouzu T."/>
            <person name="Yoshinaga Y."/>
            <person name="Martin F.M."/>
            <person name="Grigoriev I.V."/>
            <person name="Hibbett D.S."/>
        </authorList>
    </citation>
    <scope>NUCLEOTIDE SEQUENCE [LARGE SCALE GENOMIC DNA]</scope>
    <source>
        <strain evidence="1 2">HHB12029</strain>
    </source>
</reference>
<dbReference type="OrthoDB" id="4230923at2759"/>
<dbReference type="STRING" id="1314781.A0A165LD78"/>
<organism evidence="1 2">
    <name type="scientific">Exidia glandulosa HHB12029</name>
    <dbReference type="NCBI Taxonomy" id="1314781"/>
    <lineage>
        <taxon>Eukaryota</taxon>
        <taxon>Fungi</taxon>
        <taxon>Dikarya</taxon>
        <taxon>Basidiomycota</taxon>
        <taxon>Agaricomycotina</taxon>
        <taxon>Agaricomycetes</taxon>
        <taxon>Auriculariales</taxon>
        <taxon>Exidiaceae</taxon>
        <taxon>Exidia</taxon>
    </lineage>
</organism>
<gene>
    <name evidence="1" type="ORF">EXIGLDRAFT_764213</name>
</gene>
<dbReference type="AlphaFoldDB" id="A0A165LD78"/>
<evidence type="ECO:0000313" key="1">
    <source>
        <dbReference type="EMBL" id="KZV97706.1"/>
    </source>
</evidence>
<dbReference type="InParanoid" id="A0A165LD78"/>
<keyword evidence="2" id="KW-1185">Reference proteome</keyword>
<evidence type="ECO:0000313" key="2">
    <source>
        <dbReference type="Proteomes" id="UP000077266"/>
    </source>
</evidence>
<dbReference type="Proteomes" id="UP000077266">
    <property type="component" value="Unassembled WGS sequence"/>
</dbReference>